<dbReference type="InterPro" id="IPR016035">
    <property type="entry name" value="Acyl_Trfase/lysoPLipase"/>
</dbReference>
<keyword evidence="1" id="KW-0442">Lipid degradation</keyword>
<gene>
    <name evidence="2" type="ORF">HB776_15795</name>
</gene>
<dbReference type="InterPro" id="IPR021095">
    <property type="entry name" value="DUF3734"/>
</dbReference>
<accession>A0A7G6U0K0</accession>
<evidence type="ECO:0000313" key="2">
    <source>
        <dbReference type="EMBL" id="QND72532.1"/>
    </source>
</evidence>
<dbReference type="PANTHER" id="PTHR14226">
    <property type="entry name" value="NEUROPATHY TARGET ESTERASE/SWISS CHEESE D.MELANOGASTER"/>
    <property type="match status" value="1"/>
</dbReference>
<organism evidence="2 3">
    <name type="scientific">Tardiphaga robiniae</name>
    <dbReference type="NCBI Taxonomy" id="943830"/>
    <lineage>
        <taxon>Bacteria</taxon>
        <taxon>Pseudomonadati</taxon>
        <taxon>Pseudomonadota</taxon>
        <taxon>Alphaproteobacteria</taxon>
        <taxon>Hyphomicrobiales</taxon>
        <taxon>Nitrobacteraceae</taxon>
        <taxon>Tardiphaga</taxon>
    </lineage>
</organism>
<evidence type="ECO:0000256" key="1">
    <source>
        <dbReference type="PROSITE-ProRule" id="PRU01161"/>
    </source>
</evidence>
<dbReference type="Pfam" id="PF01734">
    <property type="entry name" value="Patatin"/>
    <property type="match status" value="1"/>
</dbReference>
<dbReference type="GO" id="GO:0016042">
    <property type="term" value="P:lipid catabolic process"/>
    <property type="evidence" value="ECO:0007669"/>
    <property type="project" value="UniProtKB-UniRule"/>
</dbReference>
<name>A0A7G6U0K0_9BRAD</name>
<keyword evidence="1" id="KW-0443">Lipid metabolism</keyword>
<feature type="active site" description="Nucleophile" evidence="1">
    <location>
        <position position="55"/>
    </location>
</feature>
<keyword evidence="1" id="KW-0378">Hydrolase</keyword>
<dbReference type="AlphaFoldDB" id="A0A7G6U0K0"/>
<dbReference type="InterPro" id="IPR002641">
    <property type="entry name" value="PNPLA_dom"/>
</dbReference>
<dbReference type="PANTHER" id="PTHR14226:SF57">
    <property type="entry name" value="BLR7027 PROTEIN"/>
    <property type="match status" value="1"/>
</dbReference>
<dbReference type="KEGG" id="trb:HB776_15795"/>
<feature type="short sequence motif" description="GXGXXG" evidence="1">
    <location>
        <begin position="26"/>
        <end position="31"/>
    </location>
</feature>
<proteinExistence type="predicted"/>
<dbReference type="GO" id="GO:0016787">
    <property type="term" value="F:hydrolase activity"/>
    <property type="evidence" value="ECO:0007669"/>
    <property type="project" value="UniProtKB-UniRule"/>
</dbReference>
<dbReference type="InterPro" id="IPR050301">
    <property type="entry name" value="NTE"/>
</dbReference>
<sequence length="398" mass="44252">MDMSDQPQSSAASKPAEAKRVLVLQGGGALGSYQAGAYEALCHHDFEPEWVAGISIGAINAAIIAGNERDKRIGKLKEFWEMAASPVPWSPMLTDDRARSYFYEAGAAVIATFGVPGFFVPRIPPAPLWPPGSPQSQSFYDTAPLKATLERLVDFDRLNDCKTRLSVGAVSVTTGNFTYFDNTLFKKDRKRIEPEHIMASGALPPGFPSIVIDGEHFWDGGIASNTPLDFVLDDVTSDLLIFQVDLFSARGPLPQSILEAQEREKDIRYSSRTRMNTDKNKKIHNIRKALRDLIGKLPAELKQDPGVALLSEAAKENTVTVVHLIYTSKNYESSSKDYNFSRIGMVEHWGAGERDVFLSMRHKDWFERPQSDESMVTHALTADDYNDLPQHLTSNRSK</sequence>
<evidence type="ECO:0000313" key="3">
    <source>
        <dbReference type="Proteomes" id="UP000515291"/>
    </source>
</evidence>
<dbReference type="Proteomes" id="UP000515291">
    <property type="component" value="Chromosome"/>
</dbReference>
<dbReference type="EMBL" id="CP050292">
    <property type="protein sequence ID" value="QND72532.1"/>
    <property type="molecule type" value="Genomic_DNA"/>
</dbReference>
<dbReference type="SUPFAM" id="SSF52151">
    <property type="entry name" value="FabD/lysophospholipase-like"/>
    <property type="match status" value="1"/>
</dbReference>
<reference evidence="3" key="1">
    <citation type="journal article" date="2020" name="Mol. Plant Microbe">
        <title>Rhizobial microsymbionts of the narrowly endemic Oxytropis species growing in Kamchatka are characterized by significant genetic diversity and possess a set of genes that are associated with T3SS and T6SS secretion systems and can affect the development of symbiosis.</title>
        <authorList>
            <person name="Safronova V."/>
            <person name="Guro P."/>
            <person name="Sazanova A."/>
            <person name="Kuznetsova I."/>
            <person name="Belimov A."/>
            <person name="Yakubov V."/>
            <person name="Chirak E."/>
            <person name="Afonin A."/>
            <person name="Gogolev Y."/>
            <person name="Andronov E."/>
            <person name="Tikhonovich I."/>
        </authorList>
    </citation>
    <scope>NUCLEOTIDE SEQUENCE [LARGE SCALE GENOMIC DNA]</scope>
    <source>
        <strain evidence="3">581</strain>
    </source>
</reference>
<feature type="short sequence motif" description="GXSXG" evidence="1">
    <location>
        <begin position="53"/>
        <end position="57"/>
    </location>
</feature>
<dbReference type="Gene3D" id="3.40.1090.10">
    <property type="entry name" value="Cytosolic phospholipase A2 catalytic domain"/>
    <property type="match status" value="2"/>
</dbReference>
<protein>
    <submittedName>
        <fullName evidence="2">Patatin-like phospholipase family protein</fullName>
    </submittedName>
</protein>
<dbReference type="PROSITE" id="PS51635">
    <property type="entry name" value="PNPLA"/>
    <property type="match status" value="1"/>
</dbReference>
<feature type="short sequence motif" description="DGA/G" evidence="1">
    <location>
        <begin position="219"/>
        <end position="221"/>
    </location>
</feature>
<feature type="active site" description="Proton acceptor" evidence="1">
    <location>
        <position position="219"/>
    </location>
</feature>
<dbReference type="RefSeq" id="WP_093756813.1">
    <property type="nucleotide sequence ID" value="NZ_CP050292.1"/>
</dbReference>
<dbReference type="Pfam" id="PF12536">
    <property type="entry name" value="DUF3734"/>
    <property type="match status" value="1"/>
</dbReference>